<dbReference type="SUPFAM" id="SSF101941">
    <property type="entry name" value="NAC domain"/>
    <property type="match status" value="1"/>
</dbReference>
<evidence type="ECO:0000313" key="3">
    <source>
        <dbReference type="Proteomes" id="UP000327013"/>
    </source>
</evidence>
<organism evidence="2 3">
    <name type="scientific">Carpinus fangiana</name>
    <dbReference type="NCBI Taxonomy" id="176857"/>
    <lineage>
        <taxon>Eukaryota</taxon>
        <taxon>Viridiplantae</taxon>
        <taxon>Streptophyta</taxon>
        <taxon>Embryophyta</taxon>
        <taxon>Tracheophyta</taxon>
        <taxon>Spermatophyta</taxon>
        <taxon>Magnoliopsida</taxon>
        <taxon>eudicotyledons</taxon>
        <taxon>Gunneridae</taxon>
        <taxon>Pentapetalae</taxon>
        <taxon>rosids</taxon>
        <taxon>fabids</taxon>
        <taxon>Fagales</taxon>
        <taxon>Betulaceae</taxon>
        <taxon>Carpinus</taxon>
    </lineage>
</organism>
<accession>A0A5N6RIC9</accession>
<gene>
    <name evidence="2" type="ORF">FH972_017155</name>
</gene>
<reference evidence="2 3" key="1">
    <citation type="submission" date="2019-06" db="EMBL/GenBank/DDBJ databases">
        <title>A chromosomal-level reference genome of Carpinus fangiana (Coryloideae, Betulaceae).</title>
        <authorList>
            <person name="Yang X."/>
            <person name="Wang Z."/>
            <person name="Zhang L."/>
            <person name="Hao G."/>
            <person name="Liu J."/>
            <person name="Yang Y."/>
        </authorList>
    </citation>
    <scope>NUCLEOTIDE SEQUENCE [LARGE SCALE GENOMIC DNA]</scope>
    <source>
        <strain evidence="2">Cfa_2016G</strain>
        <tissue evidence="2">Leaf</tissue>
    </source>
</reference>
<dbReference type="AlphaFoldDB" id="A0A5N6RIC9"/>
<evidence type="ECO:0008006" key="4">
    <source>
        <dbReference type="Google" id="ProtNLM"/>
    </source>
</evidence>
<evidence type="ECO:0000313" key="2">
    <source>
        <dbReference type="EMBL" id="KAE8099151.1"/>
    </source>
</evidence>
<dbReference type="GO" id="GO:0006355">
    <property type="term" value="P:regulation of DNA-templated transcription"/>
    <property type="evidence" value="ECO:0007669"/>
    <property type="project" value="InterPro"/>
</dbReference>
<evidence type="ECO:0000256" key="1">
    <source>
        <dbReference type="SAM" id="MobiDB-lite"/>
    </source>
</evidence>
<dbReference type="GO" id="GO:0003677">
    <property type="term" value="F:DNA binding"/>
    <property type="evidence" value="ECO:0007669"/>
    <property type="project" value="InterPro"/>
</dbReference>
<dbReference type="Proteomes" id="UP000327013">
    <property type="component" value="Chromosome 7"/>
</dbReference>
<feature type="region of interest" description="Disordered" evidence="1">
    <location>
        <begin position="293"/>
        <end position="333"/>
    </location>
</feature>
<keyword evidence="3" id="KW-1185">Reference proteome</keyword>
<dbReference type="EMBL" id="CM017327">
    <property type="protein sequence ID" value="KAE8099151.1"/>
    <property type="molecule type" value="Genomic_DNA"/>
</dbReference>
<proteinExistence type="predicted"/>
<sequence>MPEGPIVGGENAIEIRGSETFWCQVRGEFDIYELGYSYGDATLYGYIHGESAISWNMCVYRVDPQGVLKFGPVELGLHQVELRWKAVKIFPKYSNIIDFHPAALPSPVPRLPMSGMYVFMPSDICLLRDFVYPLVRHEPNLFPHPFVHQLHDRSELPVDIDEMKRRFQIWDRSFIDKYYFVMLEGPPTGEENAIEIGGTKVFWKKNGEKWTIYEGAFAYGDATKYRYVRGGRFTDWCMVIYHVNLFRVRKCGPVVLGLNQIESRWTAIKIYPKYGSMLVFNPGPLPVLVPLAPLGDESPPPPPSPPASTSSKRNHCHPPALSGNKRNRFRQLA</sequence>
<name>A0A5N6RIC9_9ROSI</name>
<protein>
    <recommendedName>
        <fullName evidence="4">NAC domain-containing protein</fullName>
    </recommendedName>
</protein>
<dbReference type="InterPro" id="IPR036093">
    <property type="entry name" value="NAC_dom_sf"/>
</dbReference>
<dbReference type="OrthoDB" id="10341616at2759"/>